<dbReference type="GO" id="GO:0034353">
    <property type="term" value="F:mRNA 5'-diphosphatase activity"/>
    <property type="evidence" value="ECO:0007669"/>
    <property type="project" value="TreeGrafter"/>
</dbReference>
<keyword evidence="7" id="KW-0539">Nucleus</keyword>
<keyword evidence="7" id="KW-0547">Nucleotide-binding</keyword>
<dbReference type="GO" id="GO:0000166">
    <property type="term" value="F:nucleotide binding"/>
    <property type="evidence" value="ECO:0007669"/>
    <property type="project" value="UniProtKB-KW"/>
</dbReference>
<dbReference type="PANTHER" id="PTHR12395:SF9">
    <property type="entry name" value="DECAPPING AND EXORIBONUCLEASE PROTEIN"/>
    <property type="match status" value="1"/>
</dbReference>
<dbReference type="GO" id="GO:0005634">
    <property type="term" value="C:nucleus"/>
    <property type="evidence" value="ECO:0007669"/>
    <property type="project" value="UniProtKB-SubCell"/>
</dbReference>
<dbReference type="GO" id="GO:0000956">
    <property type="term" value="P:nuclear-transcribed mRNA catabolic process"/>
    <property type="evidence" value="ECO:0007669"/>
    <property type="project" value="TreeGrafter"/>
</dbReference>
<dbReference type="InterPro" id="IPR013961">
    <property type="entry name" value="RAI1"/>
</dbReference>
<dbReference type="GO" id="GO:0003723">
    <property type="term" value="F:RNA binding"/>
    <property type="evidence" value="ECO:0007669"/>
    <property type="project" value="UniProtKB-KW"/>
</dbReference>
<dbReference type="GO" id="GO:0110155">
    <property type="term" value="P:NAD-cap decapping"/>
    <property type="evidence" value="ECO:0007669"/>
    <property type="project" value="TreeGrafter"/>
</dbReference>
<comment type="subcellular location">
    <subcellularLocation>
        <location evidence="7">Nucleus</location>
    </subcellularLocation>
</comment>
<feature type="domain" description="RAI1-like" evidence="8">
    <location>
        <begin position="26"/>
        <end position="379"/>
    </location>
</feature>
<sequence>MSATNASGGQQSKLPLKERLQGSKIKRPVEIASWSQNKLNEIFFDDRALSYYYFKNEILDQHTIDLSKGFNPKEFSNSTATYLDNLLTGIIHEEKKTQQKLPVDIITWRGILTMLLKLSQGQTNPDLVSEEIDLLVTKFDGQIFISQSDSMAVASKAFIDSKPFIKKFMYSGFQFEHVATLPKPWGECSRAEIENRYTTPQPTDPKLNSEYCILIKGGIGDIALAYGCETDCVIGDKNMSDKLANYLELKTSKVIYNSKDAQNFEKKLLNTWIQSFLAGVPRVAYGFRDSQLHLKAVETYEVAQLPVLVKKSKQLPATSKWDGHDVMQFYSIVTQWLKDKVQDNCTYSLKFTPNTSHLVLKPDEVNIGRKHAFLSDEFVNWRNSLH</sequence>
<evidence type="ECO:0000256" key="7">
    <source>
        <dbReference type="RuleBase" id="RU367113"/>
    </source>
</evidence>
<keyword evidence="7" id="KW-0378">Hydrolase</keyword>
<evidence type="ECO:0000313" key="10">
    <source>
        <dbReference type="Proteomes" id="UP001362899"/>
    </source>
</evidence>
<comment type="cofactor">
    <cofactor evidence="1 7">
        <name>a divalent metal cation</name>
        <dbReference type="ChEBI" id="CHEBI:60240"/>
    </cofactor>
</comment>
<organism evidence="9 10">
    <name type="scientific">Starmerella bacillaris</name>
    <name type="common">Yeast</name>
    <name type="synonym">Candida zemplinina</name>
    <dbReference type="NCBI Taxonomy" id="1247836"/>
    <lineage>
        <taxon>Eukaryota</taxon>
        <taxon>Fungi</taxon>
        <taxon>Dikarya</taxon>
        <taxon>Ascomycota</taxon>
        <taxon>Saccharomycotina</taxon>
        <taxon>Dipodascomycetes</taxon>
        <taxon>Dipodascales</taxon>
        <taxon>Trichomonascaceae</taxon>
        <taxon>Starmerella</taxon>
    </lineage>
</organism>
<evidence type="ECO:0000256" key="6">
    <source>
        <dbReference type="ARBA" id="ARBA00048124"/>
    </source>
</evidence>
<comment type="function">
    <text evidence="7">Decapping enzyme for NAD-capped RNAs: specifically hydrolyzes the nicotinamide adenine dinucleotide (NAD) cap from a subset of RNAs by removing the entire NAD moiety from the 5'-end of an NAD-capped RNA.</text>
</comment>
<evidence type="ECO:0000256" key="3">
    <source>
        <dbReference type="ARBA" id="ARBA00022722"/>
    </source>
</evidence>
<comment type="catalytic activity">
    <reaction evidence="4">
        <text>a 5'-end (N(7)-methyl 5'-triphosphoguanosine)-ribonucleoside-ribonucleotide in mRNA + H2O = a (N(7)-methyl 5'-triphosphoguanosine)-nucleoside + a 5'-end phospho-ribonucleoside in mRNA + H(+)</text>
        <dbReference type="Rhea" id="RHEA:66928"/>
        <dbReference type="Rhea" id="RHEA-COMP:15692"/>
        <dbReference type="Rhea" id="RHEA-COMP:17313"/>
        <dbReference type="ChEBI" id="CHEBI:15377"/>
        <dbReference type="ChEBI" id="CHEBI:15378"/>
        <dbReference type="ChEBI" id="CHEBI:138282"/>
        <dbReference type="ChEBI" id="CHEBI:172876"/>
        <dbReference type="ChEBI" id="CHEBI:172877"/>
    </reaction>
    <physiologicalReaction direction="left-to-right" evidence="4">
        <dbReference type="Rhea" id="RHEA:66929"/>
    </physiologicalReaction>
</comment>
<comment type="similarity">
    <text evidence="2 7">Belongs to the DXO/Dom3Z family.</text>
</comment>
<dbReference type="PANTHER" id="PTHR12395">
    <property type="entry name" value="DOM-3 RELATED"/>
    <property type="match status" value="1"/>
</dbReference>
<comment type="caution">
    <text evidence="9">The sequence shown here is derived from an EMBL/GenBank/DDBJ whole genome shotgun (WGS) entry which is preliminary data.</text>
</comment>
<dbReference type="AlphaFoldDB" id="A0AAV5RII1"/>
<comment type="catalytic activity">
    <reaction evidence="6">
        <text>a 5'-end NAD(+)-phospho-ribonucleoside in mRNA + H2O = a 5'-end phospho-ribonucleoside in mRNA + NAD(+) + H(+)</text>
        <dbReference type="Rhea" id="RHEA:60880"/>
        <dbReference type="Rhea" id="RHEA-COMP:15692"/>
        <dbReference type="Rhea" id="RHEA-COMP:15698"/>
        <dbReference type="ChEBI" id="CHEBI:15377"/>
        <dbReference type="ChEBI" id="CHEBI:15378"/>
        <dbReference type="ChEBI" id="CHEBI:57540"/>
        <dbReference type="ChEBI" id="CHEBI:138282"/>
        <dbReference type="ChEBI" id="CHEBI:144029"/>
    </reaction>
    <physiologicalReaction direction="left-to-right" evidence="6">
        <dbReference type="Rhea" id="RHEA:60881"/>
    </physiologicalReaction>
</comment>
<keyword evidence="10" id="KW-1185">Reference proteome</keyword>
<evidence type="ECO:0000313" key="9">
    <source>
        <dbReference type="EMBL" id="GMM50827.1"/>
    </source>
</evidence>
<dbReference type="GO" id="GO:0005829">
    <property type="term" value="C:cytosol"/>
    <property type="evidence" value="ECO:0007669"/>
    <property type="project" value="TreeGrafter"/>
</dbReference>
<dbReference type="EMBL" id="BTGC01000003">
    <property type="protein sequence ID" value="GMM50827.1"/>
    <property type="molecule type" value="Genomic_DNA"/>
</dbReference>
<reference evidence="9 10" key="1">
    <citation type="journal article" date="2023" name="Elife">
        <title>Identification of key yeast species and microbe-microbe interactions impacting larval growth of Drosophila in the wild.</title>
        <authorList>
            <person name="Mure A."/>
            <person name="Sugiura Y."/>
            <person name="Maeda R."/>
            <person name="Honda K."/>
            <person name="Sakurai N."/>
            <person name="Takahashi Y."/>
            <person name="Watada M."/>
            <person name="Katoh T."/>
            <person name="Gotoh A."/>
            <person name="Gotoh Y."/>
            <person name="Taniguchi I."/>
            <person name="Nakamura K."/>
            <person name="Hayashi T."/>
            <person name="Katayama T."/>
            <person name="Uemura T."/>
            <person name="Hattori Y."/>
        </authorList>
    </citation>
    <scope>NUCLEOTIDE SEQUENCE [LARGE SCALE GENOMIC DNA]</scope>
    <source>
        <strain evidence="9 10">SB-73</strain>
    </source>
</reference>
<protein>
    <recommendedName>
        <fullName evidence="7">Decapping nuclease</fullName>
        <ecNumber evidence="7">3.6.1.-</ecNumber>
    </recommendedName>
</protein>
<dbReference type="EC" id="3.6.1.-" evidence="7"/>
<dbReference type="InterPro" id="IPR039039">
    <property type="entry name" value="RAI1-like_fam"/>
</dbReference>
<dbReference type="Proteomes" id="UP001362899">
    <property type="component" value="Unassembled WGS sequence"/>
</dbReference>
<dbReference type="GO" id="GO:0046872">
    <property type="term" value="F:metal ion binding"/>
    <property type="evidence" value="ECO:0007669"/>
    <property type="project" value="UniProtKB-KW"/>
</dbReference>
<evidence type="ECO:0000256" key="5">
    <source>
        <dbReference type="ARBA" id="ARBA00044692"/>
    </source>
</evidence>
<dbReference type="Pfam" id="PF08652">
    <property type="entry name" value="RAI1"/>
    <property type="match status" value="1"/>
</dbReference>
<evidence type="ECO:0000259" key="8">
    <source>
        <dbReference type="Pfam" id="PF08652"/>
    </source>
</evidence>
<keyword evidence="7" id="KW-0694">RNA-binding</keyword>
<evidence type="ECO:0000256" key="4">
    <source>
        <dbReference type="ARBA" id="ARBA00044676"/>
    </source>
</evidence>
<evidence type="ECO:0000256" key="2">
    <source>
        <dbReference type="ARBA" id="ARBA00006562"/>
    </source>
</evidence>
<evidence type="ECO:0000256" key="1">
    <source>
        <dbReference type="ARBA" id="ARBA00001968"/>
    </source>
</evidence>
<accession>A0AAV5RII1</accession>
<keyword evidence="3 7" id="KW-0540">Nuclease</keyword>
<proteinExistence type="inferred from homology"/>
<keyword evidence="7" id="KW-0479">Metal-binding</keyword>
<gene>
    <name evidence="9" type="ORF">DASB73_017850</name>
</gene>
<name>A0AAV5RII1_STABA</name>
<comment type="catalytic activity">
    <reaction evidence="5">
        <text>a 5'-end triphospho-ribonucleoside in mRNA + H2O = a 5'-end phospho-ribonucleoside in mRNA + diphosphate + H(+)</text>
        <dbReference type="Rhea" id="RHEA:78683"/>
        <dbReference type="Rhea" id="RHEA-COMP:15692"/>
        <dbReference type="Rhea" id="RHEA-COMP:17164"/>
        <dbReference type="ChEBI" id="CHEBI:15377"/>
        <dbReference type="ChEBI" id="CHEBI:15378"/>
        <dbReference type="ChEBI" id="CHEBI:33019"/>
        <dbReference type="ChEBI" id="CHEBI:138282"/>
        <dbReference type="ChEBI" id="CHEBI:167618"/>
    </reaction>
    <physiologicalReaction direction="left-to-right" evidence="5">
        <dbReference type="Rhea" id="RHEA:78684"/>
    </physiologicalReaction>
</comment>
<dbReference type="GO" id="GO:0004518">
    <property type="term" value="F:nuclease activity"/>
    <property type="evidence" value="ECO:0007669"/>
    <property type="project" value="UniProtKB-KW"/>
</dbReference>